<gene>
    <name evidence="2" type="ORF">J7T54_003950</name>
</gene>
<feature type="compositionally biased region" description="Acidic residues" evidence="1">
    <location>
        <begin position="82"/>
        <end position="92"/>
    </location>
</feature>
<accession>A0A9Q0BEX7</accession>
<dbReference type="RefSeq" id="XP_051362540.1">
    <property type="nucleotide sequence ID" value="XM_051506142.1"/>
</dbReference>
<dbReference type="EMBL" id="JAGIXG020000019">
    <property type="protein sequence ID" value="KAI6781684.1"/>
    <property type="molecule type" value="Genomic_DNA"/>
</dbReference>
<comment type="caution">
    <text evidence="2">The sequence shown here is derived from an EMBL/GenBank/DDBJ whole genome shotgun (WGS) entry which is preliminary data.</text>
</comment>
<dbReference type="OrthoDB" id="5389296at2759"/>
<reference evidence="2" key="1">
    <citation type="journal article" date="2021" name="J Fungi (Basel)">
        <title>Genomic and Metabolomic Analyses of the Marine Fungus Emericellopsis cladophorae: Insights into Saltwater Adaptability Mechanisms and Its Biosynthetic Potential.</title>
        <authorList>
            <person name="Goncalves M.F.M."/>
            <person name="Hilario S."/>
            <person name="Van de Peer Y."/>
            <person name="Esteves A.C."/>
            <person name="Alves A."/>
        </authorList>
    </citation>
    <scope>NUCLEOTIDE SEQUENCE</scope>
    <source>
        <strain evidence="2">MUM 19.33</strain>
    </source>
</reference>
<protein>
    <submittedName>
        <fullName evidence="2">Methionyl-tRNA formyltransferase</fullName>
    </submittedName>
</protein>
<evidence type="ECO:0000313" key="3">
    <source>
        <dbReference type="Proteomes" id="UP001055219"/>
    </source>
</evidence>
<feature type="region of interest" description="Disordered" evidence="1">
    <location>
        <begin position="1"/>
        <end position="241"/>
    </location>
</feature>
<evidence type="ECO:0000313" key="2">
    <source>
        <dbReference type="EMBL" id="KAI6781684.1"/>
    </source>
</evidence>
<proteinExistence type="predicted"/>
<dbReference type="AlphaFoldDB" id="A0A9Q0BEX7"/>
<dbReference type="GeneID" id="75830441"/>
<feature type="compositionally biased region" description="Low complexity" evidence="1">
    <location>
        <begin position="212"/>
        <end position="224"/>
    </location>
</feature>
<keyword evidence="3" id="KW-1185">Reference proteome</keyword>
<evidence type="ECO:0000256" key="1">
    <source>
        <dbReference type="SAM" id="MobiDB-lite"/>
    </source>
</evidence>
<feature type="compositionally biased region" description="Polar residues" evidence="1">
    <location>
        <begin position="1"/>
        <end position="10"/>
    </location>
</feature>
<feature type="compositionally biased region" description="Polar residues" evidence="1">
    <location>
        <begin position="18"/>
        <end position="33"/>
    </location>
</feature>
<organism evidence="2 3">
    <name type="scientific">Emericellopsis cladophorae</name>
    <dbReference type="NCBI Taxonomy" id="2686198"/>
    <lineage>
        <taxon>Eukaryota</taxon>
        <taxon>Fungi</taxon>
        <taxon>Dikarya</taxon>
        <taxon>Ascomycota</taxon>
        <taxon>Pezizomycotina</taxon>
        <taxon>Sordariomycetes</taxon>
        <taxon>Hypocreomycetidae</taxon>
        <taxon>Hypocreales</taxon>
        <taxon>Bionectriaceae</taxon>
        <taxon>Emericellopsis</taxon>
    </lineage>
</organism>
<feature type="compositionally biased region" description="Low complexity" evidence="1">
    <location>
        <begin position="36"/>
        <end position="48"/>
    </location>
</feature>
<feature type="compositionally biased region" description="Acidic residues" evidence="1">
    <location>
        <begin position="102"/>
        <end position="114"/>
    </location>
</feature>
<feature type="compositionally biased region" description="Acidic residues" evidence="1">
    <location>
        <begin position="133"/>
        <end position="161"/>
    </location>
</feature>
<sequence>MSPLGSSTPTPRRFLLSKRNQQQSTAGFQSTPRFQAPSSSARAASATSVQRPPSTASAVHDVRNVAPLKLAVPQGKQRGVEDVDDEDEDDERVEVSSVEQSEREEEVVVEEDAIEASSSPRSHVDEPDHAGLQDDDLDGSDLDDGHDDDGAPSDAVSEAEDGALLSSPSMERDTKRRKLSITPPPAFSPPSTQQQDEATNAFSDLNENQELSSEAESSSTPGSPSRRDAQQPTFRRVPRFKPLNLDLTTPVLPVAFSPQRRGARYLTGGLAADVQSMLSAIKSEDQKHASSSSSSCTTIRVEEVRAGRRMYLVRDGHGRRIVLAGEGKLTGLGRRAPVAQGSVVDVGQLSWSVDMEGKRWEVHCDWSMVV</sequence>
<feature type="compositionally biased region" description="Basic and acidic residues" evidence="1">
    <location>
        <begin position="122"/>
        <end position="132"/>
    </location>
</feature>
<reference evidence="2" key="2">
    <citation type="submission" date="2022-07" db="EMBL/GenBank/DDBJ databases">
        <authorList>
            <person name="Goncalves M.F.M."/>
            <person name="Hilario S."/>
            <person name="Van De Peer Y."/>
            <person name="Esteves A.C."/>
            <person name="Alves A."/>
        </authorList>
    </citation>
    <scope>NUCLEOTIDE SEQUENCE</scope>
    <source>
        <strain evidence="2">MUM 19.33</strain>
    </source>
</reference>
<feature type="compositionally biased region" description="Polar residues" evidence="1">
    <location>
        <begin position="189"/>
        <end position="211"/>
    </location>
</feature>
<dbReference type="Proteomes" id="UP001055219">
    <property type="component" value="Unassembled WGS sequence"/>
</dbReference>
<name>A0A9Q0BEX7_9HYPO</name>